<dbReference type="InterPro" id="IPR012348">
    <property type="entry name" value="RNR-like"/>
</dbReference>
<dbReference type="RefSeq" id="WP_026948503.1">
    <property type="nucleotide sequence ID" value="NZ_CP102389.1"/>
</dbReference>
<keyword evidence="2" id="KW-1185">Reference proteome</keyword>
<dbReference type="AlphaFoldDB" id="A0A9Q3ZET9"/>
<evidence type="ECO:0000313" key="1">
    <source>
        <dbReference type="EMBL" id="MCE7511153.1"/>
    </source>
</evidence>
<dbReference type="InterPro" id="IPR009078">
    <property type="entry name" value="Ferritin-like_SF"/>
</dbReference>
<protein>
    <submittedName>
        <fullName evidence="1">Ferritin-like domain-containing protein</fullName>
    </submittedName>
</protein>
<dbReference type="Proteomes" id="UP001107961">
    <property type="component" value="Unassembled WGS sequence"/>
</dbReference>
<proteinExistence type="predicted"/>
<reference evidence="1" key="1">
    <citation type="submission" date="2022-01" db="EMBL/GenBank/DDBJ databases">
        <authorList>
            <person name="Karlyshev A.V."/>
            <person name="Jaspars M."/>
        </authorList>
    </citation>
    <scope>NUCLEOTIDE SEQUENCE</scope>
    <source>
        <strain evidence="1">AGSA3-2</strain>
    </source>
</reference>
<sequence>MANIDLDKMLAKVKSSQWALADIDWNAPGADLITEEQWPKLKAFMADLMWIEHVGARGFAAMAKKAPDDTLKQIYTYFHAEEQRHANAEMALMKRWGMLDGDELPEPNKNLKLVIQWLDKYSDDMPLEVLGSVIPMLEIALDGALCTFLLDTVDDPVCHQAFARINDDESRHLGVGFHVLEMQGRGDLYIKALKTVATVLDPRLILGIASYVPLLNRMRDNVVAMGLSEEKLYACMKKFERIGGRTAQGRRNPWYQIISRHGRMVVNRDNRAYHAPVDLMVRLTDYIPERLMPSRVPTWVKGISYRPTA</sequence>
<organism evidence="1 2">
    <name type="scientific">Alloalcanivorax xenomutans</name>
    <dbReference type="NCBI Taxonomy" id="1094342"/>
    <lineage>
        <taxon>Bacteria</taxon>
        <taxon>Pseudomonadati</taxon>
        <taxon>Pseudomonadota</taxon>
        <taxon>Gammaproteobacteria</taxon>
        <taxon>Oceanospirillales</taxon>
        <taxon>Alcanivoracaceae</taxon>
        <taxon>Alloalcanivorax</taxon>
    </lineage>
</organism>
<gene>
    <name evidence="1" type="ORF">LZG35_21165</name>
</gene>
<name>A0A9Q3ZET9_9GAMM</name>
<dbReference type="EMBL" id="JAJVKT010000042">
    <property type="protein sequence ID" value="MCE7511153.1"/>
    <property type="molecule type" value="Genomic_DNA"/>
</dbReference>
<accession>A0A9Q3ZET9</accession>
<dbReference type="SUPFAM" id="SSF47240">
    <property type="entry name" value="Ferritin-like"/>
    <property type="match status" value="1"/>
</dbReference>
<comment type="caution">
    <text evidence="1">The sequence shown here is derived from an EMBL/GenBank/DDBJ whole genome shotgun (WGS) entry which is preliminary data.</text>
</comment>
<dbReference type="GO" id="GO:0016491">
    <property type="term" value="F:oxidoreductase activity"/>
    <property type="evidence" value="ECO:0007669"/>
    <property type="project" value="InterPro"/>
</dbReference>
<dbReference type="Gene3D" id="1.10.620.20">
    <property type="entry name" value="Ribonucleotide Reductase, subunit A"/>
    <property type="match status" value="1"/>
</dbReference>
<evidence type="ECO:0000313" key="2">
    <source>
        <dbReference type="Proteomes" id="UP001107961"/>
    </source>
</evidence>